<dbReference type="Proteomes" id="UP000000245">
    <property type="component" value="Chromosome"/>
</dbReference>
<dbReference type="STRING" id="349163.Acry_0168"/>
<evidence type="ECO:0000259" key="1">
    <source>
        <dbReference type="Pfam" id="PF14588"/>
    </source>
</evidence>
<evidence type="ECO:0000313" key="3">
    <source>
        <dbReference type="Proteomes" id="UP000000245"/>
    </source>
</evidence>
<gene>
    <name evidence="2" type="ordered locus">Acry_0168</name>
</gene>
<dbReference type="KEGG" id="acr:Acry_0168"/>
<keyword evidence="3" id="KW-1185">Reference proteome</keyword>
<dbReference type="SUPFAM" id="SSF55298">
    <property type="entry name" value="YjgF-like"/>
    <property type="match status" value="1"/>
</dbReference>
<dbReference type="AlphaFoldDB" id="A5FUW4"/>
<dbReference type="CDD" id="cd02199">
    <property type="entry name" value="YjgF_YER057c_UK114_like_1"/>
    <property type="match status" value="1"/>
</dbReference>
<protein>
    <submittedName>
        <fullName evidence="2">Endoribonuclease L-PSP</fullName>
    </submittedName>
</protein>
<dbReference type="Pfam" id="PF14588">
    <property type="entry name" value="YjgF_endoribonc"/>
    <property type="match status" value="1"/>
</dbReference>
<dbReference type="eggNOG" id="COG0251">
    <property type="taxonomic scope" value="Bacteria"/>
</dbReference>
<accession>A5FUW4</accession>
<sequence>MDIRARLAENGITLPPAAKAVANYVPVVVAGGMAIVSGQLPLAGGKLAVTGKLGDGVTVEDGTAAARACFINVLAQIEAHVEGGLDAVAQVVRLGGFIAATADFAEHAKVMNGASDLAVAIFGEAGRHARSTVGVASLPLNAAVEVEGMFLLR</sequence>
<evidence type="ECO:0000313" key="2">
    <source>
        <dbReference type="EMBL" id="ABQ29396.1"/>
    </source>
</evidence>
<dbReference type="HOGENOM" id="CLU_104845_0_1_5"/>
<dbReference type="PANTHER" id="PTHR43760:SF1">
    <property type="entry name" value="ENDORIBONUCLEASE L-PSP_CHORISMATE MUTASE-LIKE DOMAIN-CONTAINING PROTEIN"/>
    <property type="match status" value="1"/>
</dbReference>
<name>A5FUW4_ACICJ</name>
<proteinExistence type="predicted"/>
<dbReference type="EMBL" id="CP000697">
    <property type="protein sequence ID" value="ABQ29396.1"/>
    <property type="molecule type" value="Genomic_DNA"/>
</dbReference>
<dbReference type="RefSeq" id="WP_007423032.1">
    <property type="nucleotide sequence ID" value="NC_009484.1"/>
</dbReference>
<dbReference type="InterPro" id="IPR035959">
    <property type="entry name" value="RutC-like_sf"/>
</dbReference>
<organism evidence="2 3">
    <name type="scientific">Acidiphilium cryptum (strain JF-5)</name>
    <dbReference type="NCBI Taxonomy" id="349163"/>
    <lineage>
        <taxon>Bacteria</taxon>
        <taxon>Pseudomonadati</taxon>
        <taxon>Pseudomonadota</taxon>
        <taxon>Alphaproteobacteria</taxon>
        <taxon>Acetobacterales</taxon>
        <taxon>Acidocellaceae</taxon>
        <taxon>Acidiphilium</taxon>
    </lineage>
</organism>
<feature type="domain" description="Endoribonuclease L-PSP/chorismate mutase-like" evidence="1">
    <location>
        <begin position="5"/>
        <end position="144"/>
    </location>
</feature>
<dbReference type="InterPro" id="IPR013813">
    <property type="entry name" value="Endoribo_LPSP/chorism_mut-like"/>
</dbReference>
<dbReference type="PANTHER" id="PTHR43760">
    <property type="entry name" value="ENDORIBONUCLEASE-RELATED"/>
    <property type="match status" value="1"/>
</dbReference>
<dbReference type="Gene3D" id="3.30.1330.40">
    <property type="entry name" value="RutC-like"/>
    <property type="match status" value="1"/>
</dbReference>
<reference evidence="2 3" key="1">
    <citation type="submission" date="2007-05" db="EMBL/GenBank/DDBJ databases">
        <title>Complete sequence of chromosome of Acidiphilium cryptum JF-5.</title>
        <authorList>
            <consortium name="US DOE Joint Genome Institute"/>
            <person name="Copeland A."/>
            <person name="Lucas S."/>
            <person name="Lapidus A."/>
            <person name="Barry K."/>
            <person name="Detter J.C."/>
            <person name="Glavina del Rio T."/>
            <person name="Hammon N."/>
            <person name="Israni S."/>
            <person name="Dalin E."/>
            <person name="Tice H."/>
            <person name="Pitluck S."/>
            <person name="Sims D."/>
            <person name="Brettin T."/>
            <person name="Bruce D."/>
            <person name="Han C."/>
            <person name="Schmutz J."/>
            <person name="Larimer F."/>
            <person name="Land M."/>
            <person name="Hauser L."/>
            <person name="Kyrpides N."/>
            <person name="Kim E."/>
            <person name="Magnuson T."/>
            <person name="Richardson P."/>
        </authorList>
    </citation>
    <scope>NUCLEOTIDE SEQUENCE [LARGE SCALE GENOMIC DNA]</scope>
    <source>
        <strain evidence="2 3">JF-5</strain>
    </source>
</reference>